<dbReference type="Proteomes" id="UP000703269">
    <property type="component" value="Unassembled WGS sequence"/>
</dbReference>
<gene>
    <name evidence="2" type="ORF">PsYK624_085520</name>
</gene>
<feature type="region of interest" description="Disordered" evidence="1">
    <location>
        <begin position="50"/>
        <end position="76"/>
    </location>
</feature>
<sequence>MAVPLKLEPKAFGDELAHGVVNHVKHLKTQVGKFTDERWKAIIDGAKVTREGLDPRSRGKRSIQASAPPPVVDAPSYSGSDWDYTLASDSGVAS</sequence>
<comment type="caution">
    <text evidence="2">The sequence shown here is derived from an EMBL/GenBank/DDBJ whole genome shotgun (WGS) entry which is preliminary data.</text>
</comment>
<name>A0A9P3LFA2_9APHY</name>
<accession>A0A9P3LFA2</accession>
<evidence type="ECO:0000313" key="3">
    <source>
        <dbReference type="Proteomes" id="UP000703269"/>
    </source>
</evidence>
<organism evidence="2 3">
    <name type="scientific">Phanerochaete sordida</name>
    <dbReference type="NCBI Taxonomy" id="48140"/>
    <lineage>
        <taxon>Eukaryota</taxon>
        <taxon>Fungi</taxon>
        <taxon>Dikarya</taxon>
        <taxon>Basidiomycota</taxon>
        <taxon>Agaricomycotina</taxon>
        <taxon>Agaricomycetes</taxon>
        <taxon>Polyporales</taxon>
        <taxon>Phanerochaetaceae</taxon>
        <taxon>Phanerochaete</taxon>
    </lineage>
</organism>
<keyword evidence="3" id="KW-1185">Reference proteome</keyword>
<dbReference type="AlphaFoldDB" id="A0A9P3LFA2"/>
<protein>
    <submittedName>
        <fullName evidence="2">Uncharacterized protein</fullName>
    </submittedName>
</protein>
<evidence type="ECO:0000256" key="1">
    <source>
        <dbReference type="SAM" id="MobiDB-lite"/>
    </source>
</evidence>
<dbReference type="EMBL" id="BPQB01000026">
    <property type="protein sequence ID" value="GJE92398.1"/>
    <property type="molecule type" value="Genomic_DNA"/>
</dbReference>
<evidence type="ECO:0000313" key="2">
    <source>
        <dbReference type="EMBL" id="GJE92398.1"/>
    </source>
</evidence>
<reference evidence="2 3" key="1">
    <citation type="submission" date="2021-08" db="EMBL/GenBank/DDBJ databases">
        <title>Draft Genome Sequence of Phanerochaete sordida strain YK-624.</title>
        <authorList>
            <person name="Mori T."/>
            <person name="Dohra H."/>
            <person name="Suzuki T."/>
            <person name="Kawagishi H."/>
            <person name="Hirai H."/>
        </authorList>
    </citation>
    <scope>NUCLEOTIDE SEQUENCE [LARGE SCALE GENOMIC DNA]</scope>
    <source>
        <strain evidence="2 3">YK-624</strain>
    </source>
</reference>
<proteinExistence type="predicted"/>